<dbReference type="Proteomes" id="UP000019277">
    <property type="component" value="Unassembled WGS sequence"/>
</dbReference>
<dbReference type="RefSeq" id="WP_181400193.1">
    <property type="nucleotide sequence ID" value="NZ_AYXG01000136.1"/>
</dbReference>
<proteinExistence type="predicted"/>
<evidence type="ECO:0000313" key="2">
    <source>
        <dbReference type="Proteomes" id="UP000019277"/>
    </source>
</evidence>
<name>W7IWY2_9PSEU</name>
<evidence type="ECO:0000313" key="1">
    <source>
        <dbReference type="EMBL" id="EWC60966.1"/>
    </source>
</evidence>
<sequence length="57" mass="6567">MAVDVVVQWVRTWWTKESRSGVAAARRNALPTVFLGVPTRHVDERVQLTVYRRSASR</sequence>
<dbReference type="AlphaFoldDB" id="W7IWY2"/>
<organism evidence="1 2">
    <name type="scientific">Actinokineospora spheciospongiae</name>
    <dbReference type="NCBI Taxonomy" id="909613"/>
    <lineage>
        <taxon>Bacteria</taxon>
        <taxon>Bacillati</taxon>
        <taxon>Actinomycetota</taxon>
        <taxon>Actinomycetes</taxon>
        <taxon>Pseudonocardiales</taxon>
        <taxon>Pseudonocardiaceae</taxon>
        <taxon>Actinokineospora</taxon>
    </lineage>
</organism>
<protein>
    <submittedName>
        <fullName evidence="1">Uncharacterized protein</fullName>
    </submittedName>
</protein>
<comment type="caution">
    <text evidence="1">The sequence shown here is derived from an EMBL/GenBank/DDBJ whole genome shotgun (WGS) entry which is preliminary data.</text>
</comment>
<reference evidence="1 2" key="1">
    <citation type="journal article" date="2014" name="Genome Announc.">
        <title>Draft Genome Sequence of the Antitrypanosomally Active Sponge-Associated Bacterium Actinokineospora sp. Strain EG49.</title>
        <authorList>
            <person name="Harjes J."/>
            <person name="Ryu T."/>
            <person name="Abdelmohsen U.R."/>
            <person name="Moitinho-Silva L."/>
            <person name="Horn H."/>
            <person name="Ravasi T."/>
            <person name="Hentschel U."/>
        </authorList>
    </citation>
    <scope>NUCLEOTIDE SEQUENCE [LARGE SCALE GENOMIC DNA]</scope>
    <source>
        <strain evidence="1 2">EG49</strain>
    </source>
</reference>
<accession>W7IWY2</accession>
<dbReference type="EMBL" id="AYXG01000136">
    <property type="protein sequence ID" value="EWC60966.1"/>
    <property type="molecule type" value="Genomic_DNA"/>
</dbReference>
<gene>
    <name evidence="1" type="ORF">UO65_3699</name>
</gene>
<keyword evidence="2" id="KW-1185">Reference proteome</keyword>